<evidence type="ECO:0000313" key="2">
    <source>
        <dbReference type="EMBL" id="KAF5867634.1"/>
    </source>
</evidence>
<dbReference type="OrthoDB" id="3552478at2759"/>
<evidence type="ECO:0000313" key="3">
    <source>
        <dbReference type="Proteomes" id="UP000531561"/>
    </source>
</evidence>
<evidence type="ECO:0000256" key="1">
    <source>
        <dbReference type="SAM" id="MobiDB-lite"/>
    </source>
</evidence>
<feature type="region of interest" description="Disordered" evidence="1">
    <location>
        <begin position="1"/>
        <end position="40"/>
    </location>
</feature>
<dbReference type="RefSeq" id="XP_037186583.1">
    <property type="nucleotide sequence ID" value="XM_037340940.1"/>
</dbReference>
<keyword evidence="3" id="KW-1185">Reference proteome</keyword>
<name>A0A8H6AHW9_9HELO</name>
<reference evidence="2 3" key="1">
    <citation type="journal article" date="2020" name="Phytopathology">
        <title>A high-quality genome resource of Botrytis fragariae, a new and rapidly spreading fungal pathogen causing strawberry gray mold in the U.S.A.</title>
        <authorList>
            <person name="Wu Y."/>
            <person name="Saski C.A."/>
            <person name="Schnabel G."/>
            <person name="Xiao S."/>
            <person name="Hu M."/>
        </authorList>
    </citation>
    <scope>NUCLEOTIDE SEQUENCE [LARGE SCALE GENOMIC DNA]</scope>
    <source>
        <strain evidence="2 3">BVB16</strain>
    </source>
</reference>
<sequence length="310" mass="35051">MELPKYDSRSISNPKNLPPEKVHKSGSGSRDILREQEKTFSGEDLIMSDENWSYITESEDTYMDDDYYTDGTHTGDTTIYRPSSGLAPQVTAPVKSYAPVQAPQKRYVPAPRRYRGILDPYEGAEDAAFFAHANTRYQQGIREALRKSEEKCKEEKSRSARKENTGLTTRTNAAPAATGGGKINFIDLLWGKQKATGSGGISFPGFEKKMAPKAGVKKPKPKSINTKSRNKRIEKLCTVIFGDVEPKSKLHQPSSTFLFINCDPEDIKHLIEDHRECYRLISDYKWPFIIANPYKIANPYQFNLHATNHH</sequence>
<comment type="caution">
    <text evidence="2">The sequence shown here is derived from an EMBL/GenBank/DDBJ whole genome shotgun (WGS) entry which is preliminary data.</text>
</comment>
<gene>
    <name evidence="2" type="ORF">Bfra_010609</name>
</gene>
<dbReference type="EMBL" id="JABFCT010000028">
    <property type="protein sequence ID" value="KAF5867634.1"/>
    <property type="molecule type" value="Genomic_DNA"/>
</dbReference>
<dbReference type="GeneID" id="59264632"/>
<dbReference type="Proteomes" id="UP000531561">
    <property type="component" value="Unassembled WGS sequence"/>
</dbReference>
<feature type="compositionally biased region" description="Basic and acidic residues" evidence="1">
    <location>
        <begin position="31"/>
        <end position="40"/>
    </location>
</feature>
<proteinExistence type="predicted"/>
<accession>A0A8H6AHW9</accession>
<protein>
    <submittedName>
        <fullName evidence="2">Uncharacterized protein</fullName>
    </submittedName>
</protein>
<dbReference type="AlphaFoldDB" id="A0A8H6AHW9"/>
<organism evidence="2 3">
    <name type="scientific">Botrytis fragariae</name>
    <dbReference type="NCBI Taxonomy" id="1964551"/>
    <lineage>
        <taxon>Eukaryota</taxon>
        <taxon>Fungi</taxon>
        <taxon>Dikarya</taxon>
        <taxon>Ascomycota</taxon>
        <taxon>Pezizomycotina</taxon>
        <taxon>Leotiomycetes</taxon>
        <taxon>Helotiales</taxon>
        <taxon>Sclerotiniaceae</taxon>
        <taxon>Botrytis</taxon>
    </lineage>
</organism>